<dbReference type="Proteomes" id="UP000886210">
    <property type="component" value="Unassembled WGS sequence"/>
</dbReference>
<name>A0A7C0Y2M4_THELI</name>
<sequence length="180" mass="19401">MSLKEAKIYGSVGAILSILGGNISRIGNLISVIGFVLILLAVKEISLAVNREDIFKDYLIAFILHLGAFFVFLIALISVMGITVLQGIFWNLAGKGLENLGQIIKGLLIGGILAWILFVLGSYYLKKSYESISIETEVGIVRTTGLLYFVGAILLIVFGIGALLIIIGKILEIVAYLSLP</sequence>
<protein>
    <submittedName>
        <fullName evidence="2">DUF996 domain-containing protein</fullName>
    </submittedName>
</protein>
<dbReference type="Pfam" id="PF06195">
    <property type="entry name" value="DUF996"/>
    <property type="match status" value="1"/>
</dbReference>
<evidence type="ECO:0000313" key="2">
    <source>
        <dbReference type="EMBL" id="HDD31902.1"/>
    </source>
</evidence>
<feature type="transmembrane region" description="Helical" evidence="1">
    <location>
        <begin position="26"/>
        <end position="46"/>
    </location>
</feature>
<dbReference type="AlphaFoldDB" id="A0A7C0Y2M4"/>
<feature type="transmembrane region" description="Helical" evidence="1">
    <location>
        <begin position="103"/>
        <end position="125"/>
    </location>
</feature>
<keyword evidence="1" id="KW-0472">Membrane</keyword>
<feature type="transmembrane region" description="Helical" evidence="1">
    <location>
        <begin position="58"/>
        <end position="83"/>
    </location>
</feature>
<feature type="transmembrane region" description="Helical" evidence="1">
    <location>
        <begin position="146"/>
        <end position="171"/>
    </location>
</feature>
<keyword evidence="1" id="KW-1133">Transmembrane helix</keyword>
<evidence type="ECO:0000256" key="1">
    <source>
        <dbReference type="SAM" id="Phobius"/>
    </source>
</evidence>
<accession>A0A7C0Y2M4</accession>
<feature type="non-terminal residue" evidence="2">
    <location>
        <position position="180"/>
    </location>
</feature>
<gene>
    <name evidence="2" type="ORF">ENF72_04745</name>
</gene>
<organism evidence="2">
    <name type="scientific">Thermococcus litoralis</name>
    <dbReference type="NCBI Taxonomy" id="2265"/>
    <lineage>
        <taxon>Archaea</taxon>
        <taxon>Methanobacteriati</taxon>
        <taxon>Methanobacteriota</taxon>
        <taxon>Thermococci</taxon>
        <taxon>Thermococcales</taxon>
        <taxon>Thermococcaceae</taxon>
        <taxon>Thermococcus</taxon>
    </lineage>
</organism>
<comment type="caution">
    <text evidence="2">The sequence shown here is derived from an EMBL/GenBank/DDBJ whole genome shotgun (WGS) entry which is preliminary data.</text>
</comment>
<proteinExistence type="predicted"/>
<dbReference type="InterPro" id="IPR010397">
    <property type="entry name" value="DUF996"/>
</dbReference>
<dbReference type="EMBL" id="DQYG01000202">
    <property type="protein sequence ID" value="HDD31902.1"/>
    <property type="molecule type" value="Genomic_DNA"/>
</dbReference>
<reference evidence="2" key="1">
    <citation type="journal article" date="2020" name="mSystems">
        <title>Genome- and Community-Level Interaction Insights into Carbon Utilization and Element Cycling Functions of Hydrothermarchaeota in Hydrothermal Sediment.</title>
        <authorList>
            <person name="Zhou Z."/>
            <person name="Liu Y."/>
            <person name="Xu W."/>
            <person name="Pan J."/>
            <person name="Luo Z.H."/>
            <person name="Li M."/>
        </authorList>
    </citation>
    <scope>NUCLEOTIDE SEQUENCE [LARGE SCALE GENOMIC DNA]</scope>
    <source>
        <strain evidence="2">HyVt-151</strain>
    </source>
</reference>
<keyword evidence="1" id="KW-0812">Transmembrane</keyword>